<dbReference type="EMBL" id="JXTB01000132">
    <property type="protein sequence ID" value="PON60270.1"/>
    <property type="molecule type" value="Genomic_DNA"/>
</dbReference>
<evidence type="ECO:0000313" key="2">
    <source>
        <dbReference type="Proteomes" id="UP000237105"/>
    </source>
</evidence>
<keyword evidence="2" id="KW-1185">Reference proteome</keyword>
<dbReference type="AlphaFoldDB" id="A0A2P5CGV4"/>
<accession>A0A2P5CGV4</accession>
<protein>
    <submittedName>
        <fullName evidence="1">Uncharacterized protein</fullName>
    </submittedName>
</protein>
<sequence>MKATADTSRRDLSFALGDSVSSDSYPINNTHIPPQLTSELEMVVAPAAVLRVHPHTDSESGATE</sequence>
<evidence type="ECO:0000313" key="1">
    <source>
        <dbReference type="EMBL" id="PON60270.1"/>
    </source>
</evidence>
<reference evidence="2" key="1">
    <citation type="submission" date="2016-06" db="EMBL/GenBank/DDBJ databases">
        <title>Parallel loss of symbiosis genes in relatives of nitrogen-fixing non-legume Parasponia.</title>
        <authorList>
            <person name="Van Velzen R."/>
            <person name="Holmer R."/>
            <person name="Bu F."/>
            <person name="Rutten L."/>
            <person name="Van Zeijl A."/>
            <person name="Liu W."/>
            <person name="Santuari L."/>
            <person name="Cao Q."/>
            <person name="Sharma T."/>
            <person name="Shen D."/>
            <person name="Roswanjaya Y."/>
            <person name="Wardhani T."/>
            <person name="Kalhor M.S."/>
            <person name="Jansen J."/>
            <person name="Van den Hoogen J."/>
            <person name="Gungor B."/>
            <person name="Hartog M."/>
            <person name="Hontelez J."/>
            <person name="Verver J."/>
            <person name="Yang W.-C."/>
            <person name="Schijlen E."/>
            <person name="Repin R."/>
            <person name="Schilthuizen M."/>
            <person name="Schranz E."/>
            <person name="Heidstra R."/>
            <person name="Miyata K."/>
            <person name="Fedorova E."/>
            <person name="Kohlen W."/>
            <person name="Bisseling T."/>
            <person name="Smit S."/>
            <person name="Geurts R."/>
        </authorList>
    </citation>
    <scope>NUCLEOTIDE SEQUENCE [LARGE SCALE GENOMIC DNA]</scope>
    <source>
        <strain evidence="2">cv. WU1-14</strain>
    </source>
</reference>
<proteinExistence type="predicted"/>
<gene>
    <name evidence="1" type="ORF">PanWU01x14_154420</name>
</gene>
<comment type="caution">
    <text evidence="1">The sequence shown here is derived from an EMBL/GenBank/DDBJ whole genome shotgun (WGS) entry which is preliminary data.</text>
</comment>
<name>A0A2P5CGV4_PARAD</name>
<feature type="non-terminal residue" evidence="1">
    <location>
        <position position="64"/>
    </location>
</feature>
<dbReference type="Proteomes" id="UP000237105">
    <property type="component" value="Unassembled WGS sequence"/>
</dbReference>
<organism evidence="1 2">
    <name type="scientific">Parasponia andersonii</name>
    <name type="common">Sponia andersonii</name>
    <dbReference type="NCBI Taxonomy" id="3476"/>
    <lineage>
        <taxon>Eukaryota</taxon>
        <taxon>Viridiplantae</taxon>
        <taxon>Streptophyta</taxon>
        <taxon>Embryophyta</taxon>
        <taxon>Tracheophyta</taxon>
        <taxon>Spermatophyta</taxon>
        <taxon>Magnoliopsida</taxon>
        <taxon>eudicotyledons</taxon>
        <taxon>Gunneridae</taxon>
        <taxon>Pentapetalae</taxon>
        <taxon>rosids</taxon>
        <taxon>fabids</taxon>
        <taxon>Rosales</taxon>
        <taxon>Cannabaceae</taxon>
        <taxon>Parasponia</taxon>
    </lineage>
</organism>